<dbReference type="EMBL" id="CP002175">
    <property type="protein sequence ID" value="ADO77775.1"/>
    <property type="molecule type" value="Genomic_DNA"/>
</dbReference>
<reference evidence="1 2" key="2">
    <citation type="journal article" date="2011" name="Stand. Genomic Sci.">
        <title>Complete genome sequence of the extremely halophilic Halanaerobium praevalens type strain (GSL).</title>
        <authorList>
            <person name="Ivanova N."/>
            <person name="Sikorski J."/>
            <person name="Chertkov O."/>
            <person name="Nolan M."/>
            <person name="Lucas S."/>
            <person name="Hammon N."/>
            <person name="Deshpande S."/>
            <person name="Cheng J.F."/>
            <person name="Tapia R."/>
            <person name="Han C."/>
            <person name="Goodwin L."/>
            <person name="Pitluck S."/>
            <person name="Huntemann M."/>
            <person name="Liolios K."/>
            <person name="Pagani I."/>
            <person name="Mavromatis K."/>
            <person name="Ovchinikova G."/>
            <person name="Pati A."/>
            <person name="Chen A."/>
            <person name="Palaniappan K."/>
            <person name="Land M."/>
            <person name="Hauser L."/>
            <person name="Brambilla E.M."/>
            <person name="Kannan K.P."/>
            <person name="Rohde M."/>
            <person name="Tindall B.J."/>
            <person name="Goker M."/>
            <person name="Detter J.C."/>
            <person name="Woyke T."/>
            <person name="Bristow J."/>
            <person name="Eisen J.A."/>
            <person name="Markowitz V."/>
            <person name="Hugenholtz P."/>
            <person name="Kyrpides N.C."/>
            <person name="Klenk H.P."/>
            <person name="Lapidus A."/>
        </authorList>
    </citation>
    <scope>NUCLEOTIDE SEQUENCE [LARGE SCALE GENOMIC DNA]</scope>
    <source>
        <strain evidence="2">ATCC 33744 / DSM 2228 / GSL</strain>
    </source>
</reference>
<dbReference type="HOGENOM" id="CLU_3062162_0_0_9"/>
<name>E3DPL3_HALPG</name>
<dbReference type="PATRIC" id="fig|572479.3.peg.1670"/>
<dbReference type="Proteomes" id="UP000006866">
    <property type="component" value="Chromosome"/>
</dbReference>
<dbReference type="AlphaFoldDB" id="E3DPL3"/>
<reference evidence="2" key="1">
    <citation type="submission" date="2010-10" db="EMBL/GenBank/DDBJ databases">
        <title>The complete genome of Halanaerobium praevalens DSM 2228.</title>
        <authorList>
            <consortium name="US DOE Joint Genome Institute (JGI-PGF)"/>
            <person name="Lucas S."/>
            <person name="Copeland A."/>
            <person name="Lapidus A."/>
            <person name="Glavina del Rio T."/>
            <person name="Dalin E."/>
            <person name="Tice H."/>
            <person name="Bruce D."/>
            <person name="Goodwin L."/>
            <person name="Pitluck S."/>
            <person name="Kyrpides N."/>
            <person name="Mavromatis K."/>
            <person name="Ivanova N."/>
            <person name="Ovchinnikova G."/>
            <person name="Chertkov O."/>
            <person name="Detter J.C."/>
            <person name="Han C."/>
            <person name="Larimer F."/>
            <person name="Land M."/>
            <person name="Hauser L."/>
            <person name="Markowitz V."/>
            <person name="Cheng J.-F."/>
            <person name="Hugenholtz P."/>
            <person name="Woyke T."/>
            <person name="Wu D."/>
            <person name="Tindall B."/>
            <person name="Pomrenke H.G."/>
            <person name="Brambilla E."/>
            <person name="Klenk H.-P."/>
            <person name="Eisen J.A."/>
        </authorList>
    </citation>
    <scope>NUCLEOTIDE SEQUENCE [LARGE SCALE GENOMIC DNA]</scope>
    <source>
        <strain evidence="2">ATCC 33744 / DSM 2228 / GSL</strain>
    </source>
</reference>
<accession>E3DPL3</accession>
<protein>
    <submittedName>
        <fullName evidence="1">Uncharacterized protein</fullName>
    </submittedName>
</protein>
<organism evidence="1 2">
    <name type="scientific">Halanaerobium praevalens (strain ATCC 33744 / DSM 2228 / GSL)</name>
    <dbReference type="NCBI Taxonomy" id="572479"/>
    <lineage>
        <taxon>Bacteria</taxon>
        <taxon>Bacillati</taxon>
        <taxon>Bacillota</taxon>
        <taxon>Clostridia</taxon>
        <taxon>Halanaerobiales</taxon>
        <taxon>Halanaerobiaceae</taxon>
        <taxon>Halanaerobium</taxon>
    </lineage>
</organism>
<sequence>MKNKNVECKFCGSKNWSGELYCEKCSGDLFHNQNAQKSAAKFDQINSLFKLWK</sequence>
<dbReference type="KEGG" id="hpk:Hprae_1649"/>
<dbReference type="STRING" id="572479.Hprae_1649"/>
<evidence type="ECO:0000313" key="2">
    <source>
        <dbReference type="Proteomes" id="UP000006866"/>
    </source>
</evidence>
<evidence type="ECO:0000313" key="1">
    <source>
        <dbReference type="EMBL" id="ADO77775.1"/>
    </source>
</evidence>
<dbReference type="RefSeq" id="WP_014553795.1">
    <property type="nucleotide sequence ID" value="NC_017455.1"/>
</dbReference>
<proteinExistence type="predicted"/>
<keyword evidence="2" id="KW-1185">Reference proteome</keyword>
<gene>
    <name evidence="1" type="ordered locus">Hprae_1649</name>
</gene>